<dbReference type="Proteomes" id="UP000325081">
    <property type="component" value="Unassembled WGS sequence"/>
</dbReference>
<proteinExistence type="predicted"/>
<protein>
    <submittedName>
        <fullName evidence="2">Translation initiation factor SUI1 family protein</fullName>
    </submittedName>
</protein>
<keyword evidence="2" id="KW-0648">Protein biosynthesis</keyword>
<evidence type="ECO:0000256" key="1">
    <source>
        <dbReference type="SAM" id="MobiDB-lite"/>
    </source>
</evidence>
<feature type="region of interest" description="Disordered" evidence="1">
    <location>
        <begin position="142"/>
        <end position="162"/>
    </location>
</feature>
<sequence length="239" mass="26938">MTIPSPRFVCFHAPVRAVRPRKVGERVVRRRYVSSARIEMTPGRFFRDSTSSAVKEAEKPLMACLYEWIREWSGTKEFVSSWLSQRRLRRSFSSRGLCKRFSHGHMRGVDIIIPISLPKWKPKNKKRKWIDRPVLQSFTPEQSGLRPAQYPADPPVTPAPRPIRRCSRTIPDATISANASIAPLACGTADKVVAFESSNFFSLIHLQPIPLKTLVLSLSLCRALSSSSIGLGREVLAKV</sequence>
<keyword evidence="2" id="KW-0396">Initiation factor</keyword>
<reference evidence="3" key="1">
    <citation type="journal article" date="2019" name="Curr. Biol.">
        <title>Genome Sequence of Striga asiatica Provides Insight into the Evolution of Plant Parasitism.</title>
        <authorList>
            <person name="Yoshida S."/>
            <person name="Kim S."/>
            <person name="Wafula E.K."/>
            <person name="Tanskanen J."/>
            <person name="Kim Y.M."/>
            <person name="Honaas L."/>
            <person name="Yang Z."/>
            <person name="Spallek T."/>
            <person name="Conn C.E."/>
            <person name="Ichihashi Y."/>
            <person name="Cheong K."/>
            <person name="Cui S."/>
            <person name="Der J.P."/>
            <person name="Gundlach H."/>
            <person name="Jiao Y."/>
            <person name="Hori C."/>
            <person name="Ishida J.K."/>
            <person name="Kasahara H."/>
            <person name="Kiba T."/>
            <person name="Kim M.S."/>
            <person name="Koo N."/>
            <person name="Laohavisit A."/>
            <person name="Lee Y.H."/>
            <person name="Lumba S."/>
            <person name="McCourt P."/>
            <person name="Mortimer J.C."/>
            <person name="Mutuku J.M."/>
            <person name="Nomura T."/>
            <person name="Sasaki-Sekimoto Y."/>
            <person name="Seto Y."/>
            <person name="Wang Y."/>
            <person name="Wakatake T."/>
            <person name="Sakakibara H."/>
            <person name="Demura T."/>
            <person name="Yamaguchi S."/>
            <person name="Yoneyama K."/>
            <person name="Manabe R.I."/>
            <person name="Nelson D.C."/>
            <person name="Schulman A.H."/>
            <person name="Timko M.P."/>
            <person name="dePamphilis C.W."/>
            <person name="Choi D."/>
            <person name="Shirasu K."/>
        </authorList>
    </citation>
    <scope>NUCLEOTIDE SEQUENCE [LARGE SCALE GENOMIC DNA]</scope>
    <source>
        <strain evidence="3">cv. UVA1</strain>
    </source>
</reference>
<accession>A0A5A7QIV0</accession>
<keyword evidence="3" id="KW-1185">Reference proteome</keyword>
<evidence type="ECO:0000313" key="3">
    <source>
        <dbReference type="Proteomes" id="UP000325081"/>
    </source>
</evidence>
<evidence type="ECO:0000313" key="2">
    <source>
        <dbReference type="EMBL" id="GER45253.1"/>
    </source>
</evidence>
<name>A0A5A7QIV0_STRAF</name>
<feature type="compositionally biased region" description="Pro residues" evidence="1">
    <location>
        <begin position="152"/>
        <end position="161"/>
    </location>
</feature>
<comment type="caution">
    <text evidence="2">The sequence shown here is derived from an EMBL/GenBank/DDBJ whole genome shotgun (WGS) entry which is preliminary data.</text>
</comment>
<organism evidence="2 3">
    <name type="scientific">Striga asiatica</name>
    <name type="common">Asiatic witchweed</name>
    <name type="synonym">Buchnera asiatica</name>
    <dbReference type="NCBI Taxonomy" id="4170"/>
    <lineage>
        <taxon>Eukaryota</taxon>
        <taxon>Viridiplantae</taxon>
        <taxon>Streptophyta</taxon>
        <taxon>Embryophyta</taxon>
        <taxon>Tracheophyta</taxon>
        <taxon>Spermatophyta</taxon>
        <taxon>Magnoliopsida</taxon>
        <taxon>eudicotyledons</taxon>
        <taxon>Gunneridae</taxon>
        <taxon>Pentapetalae</taxon>
        <taxon>asterids</taxon>
        <taxon>lamiids</taxon>
        <taxon>Lamiales</taxon>
        <taxon>Orobanchaceae</taxon>
        <taxon>Buchnereae</taxon>
        <taxon>Striga</taxon>
    </lineage>
</organism>
<gene>
    <name evidence="2" type="ORF">STAS_22189</name>
</gene>
<dbReference type="GO" id="GO:0003743">
    <property type="term" value="F:translation initiation factor activity"/>
    <property type="evidence" value="ECO:0007669"/>
    <property type="project" value="UniProtKB-KW"/>
</dbReference>
<dbReference type="AlphaFoldDB" id="A0A5A7QIV0"/>
<dbReference type="EMBL" id="BKCP01007181">
    <property type="protein sequence ID" value="GER45253.1"/>
    <property type="molecule type" value="Genomic_DNA"/>
</dbReference>